<dbReference type="RefSeq" id="WP_187658382.1">
    <property type="nucleotide sequence ID" value="NZ_JACSOD020000406.1"/>
</dbReference>
<feature type="chain" id="PRO_5046193343" evidence="1">
    <location>
        <begin position="22"/>
        <end position="344"/>
    </location>
</feature>
<dbReference type="InterPro" id="IPR019861">
    <property type="entry name" value="PorP/SprF_Bacteroidetes"/>
</dbReference>
<reference evidence="2 3" key="1">
    <citation type="submission" date="2021-02" db="EMBL/GenBank/DDBJ databases">
        <authorList>
            <person name="Jung H.S."/>
            <person name="Chun B.H."/>
            <person name="Jeon C.O."/>
        </authorList>
    </citation>
    <scope>NUCLEOTIDE SEQUENCE [LARGE SCALE GENOMIC DNA]</scope>
    <source>
        <strain evidence="2 3">LMG 25203</strain>
    </source>
</reference>
<sequence length="344" mass="39398">MMKLKITLFILVAFTFYKVQAQDPVITQFYLMPEKMNPAFTGISNTWNAGILHRRQWPDGNRKIDTQFGFFNNLIHDQIGLGVTVLNHNEVFTNYNYFQINTATSYRIDLNYDWRMRFGLEVGYGRKDFNFRNLLLEDQININDGSINPISQDPGLAGLNNKVGFFDMSVGFVVDQENAWFGASVKHLTRPDISFKENGNAPLDMLLSLHGGYYFEFLNAPSTFIPEDTTLLLTANYMRQAQYNRLDIGTVLDFPRFSLGVIAATNPQAKSDNSHLITSINPVMAFKLGEFSFGYSYDLNTSRIGRTQGVHELTLTWQSSYRCDDCENYKVKLKRNGESGYQKM</sequence>
<dbReference type="NCBIfam" id="TIGR03519">
    <property type="entry name" value="T9SS_PorP_fam"/>
    <property type="match status" value="1"/>
</dbReference>
<proteinExistence type="predicted"/>
<keyword evidence="1" id="KW-0732">Signal</keyword>
<accession>A0ABS2CUJ8</accession>
<gene>
    <name evidence="2" type="ORF">H9X54_002855</name>
</gene>
<dbReference type="Proteomes" id="UP000759529">
    <property type="component" value="Unassembled WGS sequence"/>
</dbReference>
<feature type="signal peptide" evidence="1">
    <location>
        <begin position="1"/>
        <end position="21"/>
    </location>
</feature>
<evidence type="ECO:0000256" key="1">
    <source>
        <dbReference type="SAM" id="SignalP"/>
    </source>
</evidence>
<evidence type="ECO:0000313" key="3">
    <source>
        <dbReference type="Proteomes" id="UP000759529"/>
    </source>
</evidence>
<dbReference type="Pfam" id="PF11751">
    <property type="entry name" value="PorP_SprF"/>
    <property type="match status" value="1"/>
</dbReference>
<name>A0ABS2CUJ8_9FLAO</name>
<comment type="caution">
    <text evidence="2">The sequence shown here is derived from an EMBL/GenBank/DDBJ whole genome shotgun (WGS) entry which is preliminary data.</text>
</comment>
<protein>
    <submittedName>
        <fullName evidence="2">PorP/SprF family type IX secretion system membrane protein</fullName>
    </submittedName>
</protein>
<organism evidence="2 3">
    <name type="scientific">Flavobacterium macrobrachii</name>
    <dbReference type="NCBI Taxonomy" id="591204"/>
    <lineage>
        <taxon>Bacteria</taxon>
        <taxon>Pseudomonadati</taxon>
        <taxon>Bacteroidota</taxon>
        <taxon>Flavobacteriia</taxon>
        <taxon>Flavobacteriales</taxon>
        <taxon>Flavobacteriaceae</taxon>
        <taxon>Flavobacterium</taxon>
    </lineage>
</organism>
<evidence type="ECO:0000313" key="2">
    <source>
        <dbReference type="EMBL" id="MBM6498239.1"/>
    </source>
</evidence>
<dbReference type="EMBL" id="JACSOD020000406">
    <property type="protein sequence ID" value="MBM6498239.1"/>
    <property type="molecule type" value="Genomic_DNA"/>
</dbReference>
<keyword evidence="3" id="KW-1185">Reference proteome</keyword>